<evidence type="ECO:0000256" key="3">
    <source>
        <dbReference type="ARBA" id="ARBA00022692"/>
    </source>
</evidence>
<dbReference type="Pfam" id="PF13396">
    <property type="entry name" value="PLDc_N"/>
    <property type="match status" value="1"/>
</dbReference>
<dbReference type="EMBL" id="ALQA01000031">
    <property type="protein sequence ID" value="EJZ08509.1"/>
    <property type="molecule type" value="Genomic_DNA"/>
</dbReference>
<evidence type="ECO:0000256" key="4">
    <source>
        <dbReference type="ARBA" id="ARBA00022989"/>
    </source>
</evidence>
<evidence type="ECO:0000313" key="8">
    <source>
        <dbReference type="Proteomes" id="UP000006072"/>
    </source>
</evidence>
<sequence>MAKRKWSDLSPTQQKVTAIAGVLEVVATTAMLVDLARRPASTVRGSKALWRTLSVVQPVGPLAYFAFGRRPS</sequence>
<keyword evidence="3" id="KW-0812">Transmembrane</keyword>
<evidence type="ECO:0000259" key="6">
    <source>
        <dbReference type="Pfam" id="PF13396"/>
    </source>
</evidence>
<proteinExistence type="predicted"/>
<evidence type="ECO:0000256" key="5">
    <source>
        <dbReference type="ARBA" id="ARBA00023136"/>
    </source>
</evidence>
<dbReference type="Proteomes" id="UP000006072">
    <property type="component" value="Unassembled WGS sequence"/>
</dbReference>
<comment type="caution">
    <text evidence="7">The sequence shown here is derived from an EMBL/GenBank/DDBJ whole genome shotgun (WGS) entry which is preliminary data.</text>
</comment>
<feature type="domain" description="Cardiolipin synthase N-terminal" evidence="6">
    <location>
        <begin position="27"/>
        <end position="69"/>
    </location>
</feature>
<dbReference type="eggNOG" id="ENOG5033DS7">
    <property type="taxonomic scope" value="Bacteria"/>
</dbReference>
<dbReference type="InterPro" id="IPR027379">
    <property type="entry name" value="CLS_N"/>
</dbReference>
<name>K0VBT2_MYCVA</name>
<keyword evidence="2" id="KW-1003">Cell membrane</keyword>
<keyword evidence="5" id="KW-0472">Membrane</keyword>
<dbReference type="RefSeq" id="WP_003931601.1">
    <property type="nucleotide sequence ID" value="NZ_JH814693.1"/>
</dbReference>
<evidence type="ECO:0000313" key="7">
    <source>
        <dbReference type="EMBL" id="EJZ08509.1"/>
    </source>
</evidence>
<evidence type="ECO:0000256" key="1">
    <source>
        <dbReference type="ARBA" id="ARBA00004651"/>
    </source>
</evidence>
<comment type="subcellular location">
    <subcellularLocation>
        <location evidence="1">Cell membrane</location>
        <topology evidence="1">Multi-pass membrane protein</topology>
    </subcellularLocation>
</comment>
<dbReference type="PATRIC" id="fig|1194972.3.peg.3070"/>
<keyword evidence="8" id="KW-1185">Reference proteome</keyword>
<dbReference type="HOGENOM" id="CLU_176001_2_0_11"/>
<evidence type="ECO:0000256" key="2">
    <source>
        <dbReference type="ARBA" id="ARBA00022475"/>
    </source>
</evidence>
<gene>
    <name evidence="7" type="ORF">MVAC_15378</name>
</gene>
<dbReference type="AlphaFoldDB" id="K0VBT2"/>
<accession>K0VBT2</accession>
<reference evidence="7 8" key="1">
    <citation type="journal article" date="2012" name="J. Bacteriol.">
        <title>Complete Genome Sequence of Mycobacterium vaccae Type Strain ATCC 25954.</title>
        <authorList>
            <person name="Ho Y.S."/>
            <person name="Adroub S.A."/>
            <person name="Abadi M."/>
            <person name="Al Alwan B."/>
            <person name="Alkhateeb R."/>
            <person name="Gao G."/>
            <person name="Ragab A."/>
            <person name="Ali S."/>
            <person name="van Soolingen D."/>
            <person name="Bitter W."/>
            <person name="Pain A."/>
            <person name="Abdallah A.M."/>
        </authorList>
    </citation>
    <scope>NUCLEOTIDE SEQUENCE [LARGE SCALE GENOMIC DNA]</scope>
    <source>
        <strain evidence="7 8">ATCC 25954</strain>
    </source>
</reference>
<dbReference type="GO" id="GO:0005886">
    <property type="term" value="C:plasma membrane"/>
    <property type="evidence" value="ECO:0007669"/>
    <property type="project" value="UniProtKB-SubCell"/>
</dbReference>
<organism evidence="7 8">
    <name type="scientific">Mycolicibacterium vaccae ATCC 25954</name>
    <dbReference type="NCBI Taxonomy" id="1194972"/>
    <lineage>
        <taxon>Bacteria</taxon>
        <taxon>Bacillati</taxon>
        <taxon>Actinomycetota</taxon>
        <taxon>Actinomycetes</taxon>
        <taxon>Mycobacteriales</taxon>
        <taxon>Mycobacteriaceae</taxon>
        <taxon>Mycolicibacterium</taxon>
    </lineage>
</organism>
<protein>
    <recommendedName>
        <fullName evidence="6">Cardiolipin synthase N-terminal domain-containing protein</fullName>
    </recommendedName>
</protein>
<keyword evidence="4" id="KW-1133">Transmembrane helix</keyword>